<evidence type="ECO:0000256" key="3">
    <source>
        <dbReference type="ARBA" id="ARBA00022741"/>
    </source>
</evidence>
<organism evidence="7 9">
    <name type="scientific">Durusdinium trenchii</name>
    <dbReference type="NCBI Taxonomy" id="1381693"/>
    <lineage>
        <taxon>Eukaryota</taxon>
        <taxon>Sar</taxon>
        <taxon>Alveolata</taxon>
        <taxon>Dinophyceae</taxon>
        <taxon>Suessiales</taxon>
        <taxon>Symbiodiniaceae</taxon>
        <taxon>Durusdinium</taxon>
    </lineage>
</organism>
<dbReference type="EMBL" id="CAXAMM010038751">
    <property type="protein sequence ID" value="CAK9080618.1"/>
    <property type="molecule type" value="Genomic_DNA"/>
</dbReference>
<keyword evidence="2" id="KW-0493">Microtubule</keyword>
<accession>A0ABP0PZ55</accession>
<evidence type="ECO:0000259" key="6">
    <source>
        <dbReference type="Pfam" id="PF00091"/>
    </source>
</evidence>
<protein>
    <submittedName>
        <fullName evidence="7">Tubulin alpha chain</fullName>
    </submittedName>
</protein>
<dbReference type="SUPFAM" id="SSF55307">
    <property type="entry name" value="Tubulin C-terminal domain-like"/>
    <property type="match status" value="1"/>
</dbReference>
<feature type="domain" description="Tubulin/FtsZ GTPase" evidence="6">
    <location>
        <begin position="244"/>
        <end position="420"/>
    </location>
</feature>
<keyword evidence="9" id="KW-1185">Reference proteome</keyword>
<dbReference type="InterPro" id="IPR008280">
    <property type="entry name" value="Tub_FtsZ_C"/>
</dbReference>
<evidence type="ECO:0000256" key="5">
    <source>
        <dbReference type="SAM" id="MobiDB-lite"/>
    </source>
</evidence>
<comment type="caution">
    <text evidence="7">The sequence shown here is derived from an EMBL/GenBank/DDBJ whole genome shotgun (WGS) entry which is preliminary data.</text>
</comment>
<feature type="compositionally biased region" description="Low complexity" evidence="5">
    <location>
        <begin position="12"/>
        <end position="31"/>
    </location>
</feature>
<name>A0ABP0PZ55_9DINO</name>
<dbReference type="Gene3D" id="3.40.50.1440">
    <property type="entry name" value="Tubulin/FtsZ, GTPase domain"/>
    <property type="match status" value="1"/>
</dbReference>
<dbReference type="Proteomes" id="UP001642464">
    <property type="component" value="Unassembled WGS sequence"/>
</dbReference>
<dbReference type="SUPFAM" id="SSF52490">
    <property type="entry name" value="Tubulin nucleotide-binding domain-like"/>
    <property type="match status" value="1"/>
</dbReference>
<keyword evidence="3" id="KW-0547">Nucleotide-binding</keyword>
<dbReference type="Pfam" id="PF00091">
    <property type="entry name" value="Tubulin"/>
    <property type="match status" value="1"/>
</dbReference>
<comment type="similarity">
    <text evidence="1">Belongs to the tubulin family.</text>
</comment>
<dbReference type="EMBL" id="CAXAMM010038762">
    <property type="protein sequence ID" value="CAK9080701.1"/>
    <property type="molecule type" value="Genomic_DNA"/>
</dbReference>
<dbReference type="InterPro" id="IPR036525">
    <property type="entry name" value="Tubulin/FtsZ_GTPase_sf"/>
</dbReference>
<reference evidence="7 9" key="1">
    <citation type="submission" date="2024-02" db="EMBL/GenBank/DDBJ databases">
        <authorList>
            <person name="Chen Y."/>
            <person name="Shah S."/>
            <person name="Dougan E. K."/>
            <person name="Thang M."/>
            <person name="Chan C."/>
        </authorList>
    </citation>
    <scope>NUCLEOTIDE SEQUENCE [LARGE SCALE GENOMIC DNA]</scope>
</reference>
<keyword evidence="4" id="KW-0342">GTP-binding</keyword>
<evidence type="ECO:0000256" key="2">
    <source>
        <dbReference type="ARBA" id="ARBA00022701"/>
    </source>
</evidence>
<evidence type="ECO:0000313" key="8">
    <source>
        <dbReference type="EMBL" id="CAK9080701.1"/>
    </source>
</evidence>
<gene>
    <name evidence="7" type="ORF">SCF082_LOCUS38413</name>
    <name evidence="8" type="ORF">SCF082_LOCUS38448</name>
</gene>
<sequence>MGNADNNEDNSQPDSPGGSGGSRLPLQLGRLPSDRLERVHQAMEELKEAGLTDIKDLAILAQSVKKGQAAGNAKDPTEQHTSEYMGMTQWAWTPKRWFQSIEATGEPKGTKSEDLPREVEGDQLPAVPDSVVALCNKRSASSQFFKDWYQLMQVAEAEIRSMANMEKEVKTRGDGPGVWFEPTPSVKGSGVLARYQTPLTYIGGSAPAFAGRRGPSAAGHSGRVRPNDAATLLSIHLDEGLGIDCWQHVMKEHGVDTTGRAQDFYGCSQVLFSQSRTGRYVPRSIFAGSQKSMDTVSQAGMFDPLSIVVAPEGCSLETACDEGLKIPELLEAVRLQLERSDYVEGVLVSSTIGQDFGTSALQKAILNHVTMEMPKLIKVCCSCIPDCQADPSRAAANAAISTRDQQDLADLVVLYDRTAVQKRAKAQENGLGLSSPSDADCRGVVARLFSGLTGPMRFARLNDDATPCSLWTYAQSLVPYPMIKYTMASLGGLGSPPSGVDPGLAAARAALLNGSLCTANFDRSIGKTISSTMICRGVQQCMALSPVITKRMDHADEWVDYCPGSVTITSFQDPKCTSPTVTMLENTSRVQLLVDHQVKGLDLESQQCQASAEIVESLQSFSKDLEEIAAPTCNEEGDEDEYEEE</sequence>
<dbReference type="InterPro" id="IPR000217">
    <property type="entry name" value="Tubulin"/>
</dbReference>
<dbReference type="PANTHER" id="PTHR11588">
    <property type="entry name" value="TUBULIN"/>
    <property type="match status" value="1"/>
</dbReference>
<dbReference type="InterPro" id="IPR003008">
    <property type="entry name" value="Tubulin_FtsZ_GTPase"/>
</dbReference>
<evidence type="ECO:0000313" key="7">
    <source>
        <dbReference type="EMBL" id="CAK9080618.1"/>
    </source>
</evidence>
<proteinExistence type="inferred from homology"/>
<feature type="region of interest" description="Disordered" evidence="5">
    <location>
        <begin position="1"/>
        <end position="33"/>
    </location>
</feature>
<evidence type="ECO:0000256" key="4">
    <source>
        <dbReference type="ARBA" id="ARBA00023134"/>
    </source>
</evidence>
<evidence type="ECO:0000313" key="9">
    <source>
        <dbReference type="Proteomes" id="UP001642464"/>
    </source>
</evidence>
<evidence type="ECO:0000256" key="1">
    <source>
        <dbReference type="ARBA" id="ARBA00009636"/>
    </source>
</evidence>